<feature type="region of interest" description="Disordered" evidence="1">
    <location>
        <begin position="1"/>
        <end position="58"/>
    </location>
</feature>
<feature type="compositionally biased region" description="Low complexity" evidence="1">
    <location>
        <begin position="1"/>
        <end position="22"/>
    </location>
</feature>
<accession>A0A401Z723</accession>
<keyword evidence="2" id="KW-1133">Transmembrane helix</keyword>
<evidence type="ECO:0000256" key="2">
    <source>
        <dbReference type="SAM" id="Phobius"/>
    </source>
</evidence>
<evidence type="ECO:0000313" key="4">
    <source>
        <dbReference type="Proteomes" id="UP000286931"/>
    </source>
</evidence>
<evidence type="ECO:0000313" key="3">
    <source>
        <dbReference type="EMBL" id="GCE02643.1"/>
    </source>
</evidence>
<keyword evidence="4" id="KW-1185">Reference proteome</keyword>
<proteinExistence type="predicted"/>
<keyword evidence="2" id="KW-0812">Transmembrane</keyword>
<dbReference type="EMBL" id="BIFH01000073">
    <property type="protein sequence ID" value="GCE02643.1"/>
    <property type="molecule type" value="Genomic_DNA"/>
</dbReference>
<feature type="compositionally biased region" description="Basic and acidic residues" evidence="1">
    <location>
        <begin position="38"/>
        <end position="51"/>
    </location>
</feature>
<dbReference type="RefSeq" id="WP_307721600.1">
    <property type="nucleotide sequence ID" value="NZ_BIFH01000073.1"/>
</dbReference>
<feature type="compositionally biased region" description="Pro residues" evidence="1">
    <location>
        <begin position="23"/>
        <end position="32"/>
    </location>
</feature>
<sequence length="135" mass="13809">MTPDSTTTATTTTLTKTRTTEPASPPADPPGPDTGDAPDTRDAHGAHDTPKRTGFASATVPRHLARGAVGFGALVASLALLPLAGPVSLLLAPVGLLALRGCPMCWAIGLMETISAGRLRRSCANGRCELTRPAK</sequence>
<evidence type="ECO:0000256" key="1">
    <source>
        <dbReference type="SAM" id="MobiDB-lite"/>
    </source>
</evidence>
<name>A0A401Z723_9ACTN</name>
<feature type="transmembrane region" description="Helical" evidence="2">
    <location>
        <begin position="90"/>
        <end position="111"/>
    </location>
</feature>
<dbReference type="Proteomes" id="UP000286931">
    <property type="component" value="Unassembled WGS sequence"/>
</dbReference>
<comment type="caution">
    <text evidence="3">The sequence shown here is derived from an EMBL/GenBank/DDBJ whole genome shotgun (WGS) entry which is preliminary data.</text>
</comment>
<feature type="transmembrane region" description="Helical" evidence="2">
    <location>
        <begin position="64"/>
        <end position="84"/>
    </location>
</feature>
<protein>
    <submittedName>
        <fullName evidence="3">Uncharacterized protein</fullName>
    </submittedName>
</protein>
<keyword evidence="2" id="KW-0472">Membrane</keyword>
<dbReference type="AlphaFoldDB" id="A0A401Z723"/>
<reference evidence="3 4" key="1">
    <citation type="submission" date="2018-12" db="EMBL/GenBank/DDBJ databases">
        <title>Draft genome sequence of Embleya hyalina NBRC 13850T.</title>
        <authorList>
            <person name="Komaki H."/>
            <person name="Hosoyama A."/>
            <person name="Kimura A."/>
            <person name="Ichikawa N."/>
            <person name="Tamura T."/>
        </authorList>
    </citation>
    <scope>NUCLEOTIDE SEQUENCE [LARGE SCALE GENOMIC DNA]</scope>
    <source>
        <strain evidence="3 4">NBRC 13850</strain>
    </source>
</reference>
<organism evidence="3 4">
    <name type="scientific">Embleya hyalina</name>
    <dbReference type="NCBI Taxonomy" id="516124"/>
    <lineage>
        <taxon>Bacteria</taxon>
        <taxon>Bacillati</taxon>
        <taxon>Actinomycetota</taxon>
        <taxon>Actinomycetes</taxon>
        <taxon>Kitasatosporales</taxon>
        <taxon>Streptomycetaceae</taxon>
        <taxon>Embleya</taxon>
    </lineage>
</organism>
<gene>
    <name evidence="3" type="ORF">EHYA_10422</name>
</gene>